<dbReference type="Proteomes" id="UP001159363">
    <property type="component" value="Chromosome 15"/>
</dbReference>
<comment type="caution">
    <text evidence="2">The sequence shown here is derived from an EMBL/GenBank/DDBJ whole genome shotgun (WGS) entry which is preliminary data.</text>
</comment>
<dbReference type="EMBL" id="JARBHB010000016">
    <property type="protein sequence ID" value="KAJ8866947.1"/>
    <property type="molecule type" value="Genomic_DNA"/>
</dbReference>
<sequence>MGAKLSTFFRASRVSKSSNLRTLRSVANLFNDIVALKLSGVVPSGCSTNNYESLLLTGSLPDSRMWEYSPEYAAGRRVFSGSHFPSALSFRFILNGSQDLYVCCDMVFLMCATHSGPELKSSWTKLKVIKEVLISTITGDGATVKNLYTYLALSSADAAQVGSVYKPLSPSHHMRSVYHLNGGWRKMHFEEARHKTKKRRVVDLLVSSTHEKLVFASEISLRSEGRRDTADMVKQVSNFSPKRAIRLKKAYTSADRLFGCRTKLMSEQALGLLIDANSSKRPNDIEVGHNSRHYSTRYCRLVKIKFQKETSDLTRQEVEKNWWVMHHKLLLTMIDGKVSGALTQTSSTLCYICKAKPSEMNNLDKHVERVRDLPTLTYELCTSIPGINVELIQRFAIIVRAISADLEINAEAFLYMPPIVHKVLIHWEDVIKHAFVPIGLLNEEVLEARNKYHTGKLPLEVTELLRDPLVCGGGEEEHEEEDAIHHEEKEDEDDQ</sequence>
<name>A0ABQ9G392_9NEOP</name>
<protein>
    <submittedName>
        <fullName evidence="2">Uncharacterized protein</fullName>
    </submittedName>
</protein>
<accession>A0ABQ9G392</accession>
<reference evidence="2 3" key="1">
    <citation type="submission" date="2023-02" db="EMBL/GenBank/DDBJ databases">
        <title>LHISI_Scaffold_Assembly.</title>
        <authorList>
            <person name="Stuart O.P."/>
            <person name="Cleave R."/>
            <person name="Magrath M.J.L."/>
            <person name="Mikheyev A.S."/>
        </authorList>
    </citation>
    <scope>NUCLEOTIDE SEQUENCE [LARGE SCALE GENOMIC DNA]</scope>
    <source>
        <strain evidence="2">Daus_M_001</strain>
        <tissue evidence="2">Leg muscle</tissue>
    </source>
</reference>
<feature type="region of interest" description="Disordered" evidence="1">
    <location>
        <begin position="473"/>
        <end position="495"/>
    </location>
</feature>
<evidence type="ECO:0000313" key="3">
    <source>
        <dbReference type="Proteomes" id="UP001159363"/>
    </source>
</evidence>
<evidence type="ECO:0000313" key="2">
    <source>
        <dbReference type="EMBL" id="KAJ8866947.1"/>
    </source>
</evidence>
<organism evidence="2 3">
    <name type="scientific">Dryococelus australis</name>
    <dbReference type="NCBI Taxonomy" id="614101"/>
    <lineage>
        <taxon>Eukaryota</taxon>
        <taxon>Metazoa</taxon>
        <taxon>Ecdysozoa</taxon>
        <taxon>Arthropoda</taxon>
        <taxon>Hexapoda</taxon>
        <taxon>Insecta</taxon>
        <taxon>Pterygota</taxon>
        <taxon>Neoptera</taxon>
        <taxon>Polyneoptera</taxon>
        <taxon>Phasmatodea</taxon>
        <taxon>Verophasmatodea</taxon>
        <taxon>Anareolatae</taxon>
        <taxon>Phasmatidae</taxon>
        <taxon>Eurycanthinae</taxon>
        <taxon>Dryococelus</taxon>
    </lineage>
</organism>
<gene>
    <name evidence="2" type="ORF">PR048_032809</name>
</gene>
<evidence type="ECO:0000256" key="1">
    <source>
        <dbReference type="SAM" id="MobiDB-lite"/>
    </source>
</evidence>
<proteinExistence type="predicted"/>
<keyword evidence="3" id="KW-1185">Reference proteome</keyword>